<dbReference type="AlphaFoldDB" id="A0A392W3B5"/>
<accession>A0A392W3B5</accession>
<protein>
    <submittedName>
        <fullName evidence="1">Uncharacterized protein</fullName>
    </submittedName>
</protein>
<sequence length="57" mass="6216">SQPVALKGTDPDTLTETEGKTVELFDSFSSVVSFRDLLGLEGDPVTLTSFLRKSNRL</sequence>
<keyword evidence="2" id="KW-1185">Reference proteome</keyword>
<comment type="caution">
    <text evidence="1">The sequence shown here is derived from an EMBL/GenBank/DDBJ whole genome shotgun (WGS) entry which is preliminary data.</text>
</comment>
<feature type="non-terminal residue" evidence="1">
    <location>
        <position position="1"/>
    </location>
</feature>
<proteinExistence type="predicted"/>
<evidence type="ECO:0000313" key="2">
    <source>
        <dbReference type="Proteomes" id="UP000265520"/>
    </source>
</evidence>
<dbReference type="Proteomes" id="UP000265520">
    <property type="component" value="Unassembled WGS sequence"/>
</dbReference>
<reference evidence="1 2" key="1">
    <citation type="journal article" date="2018" name="Front. Plant Sci.">
        <title>Red Clover (Trifolium pratense) and Zigzag Clover (T. medium) - A Picture of Genomic Similarities and Differences.</title>
        <authorList>
            <person name="Dluhosova J."/>
            <person name="Istvanek J."/>
            <person name="Nedelnik J."/>
            <person name="Repkova J."/>
        </authorList>
    </citation>
    <scope>NUCLEOTIDE SEQUENCE [LARGE SCALE GENOMIC DNA]</scope>
    <source>
        <strain evidence="2">cv. 10/8</strain>
        <tissue evidence="1">Leaf</tissue>
    </source>
</reference>
<name>A0A392W3B5_9FABA</name>
<evidence type="ECO:0000313" key="1">
    <source>
        <dbReference type="EMBL" id="MCI93150.1"/>
    </source>
</evidence>
<organism evidence="1 2">
    <name type="scientific">Trifolium medium</name>
    <dbReference type="NCBI Taxonomy" id="97028"/>
    <lineage>
        <taxon>Eukaryota</taxon>
        <taxon>Viridiplantae</taxon>
        <taxon>Streptophyta</taxon>
        <taxon>Embryophyta</taxon>
        <taxon>Tracheophyta</taxon>
        <taxon>Spermatophyta</taxon>
        <taxon>Magnoliopsida</taxon>
        <taxon>eudicotyledons</taxon>
        <taxon>Gunneridae</taxon>
        <taxon>Pentapetalae</taxon>
        <taxon>rosids</taxon>
        <taxon>fabids</taxon>
        <taxon>Fabales</taxon>
        <taxon>Fabaceae</taxon>
        <taxon>Papilionoideae</taxon>
        <taxon>50 kb inversion clade</taxon>
        <taxon>NPAAA clade</taxon>
        <taxon>Hologalegina</taxon>
        <taxon>IRL clade</taxon>
        <taxon>Trifolieae</taxon>
        <taxon>Trifolium</taxon>
    </lineage>
</organism>
<dbReference type="EMBL" id="LXQA011320835">
    <property type="protein sequence ID" value="MCI93150.1"/>
    <property type="molecule type" value="Genomic_DNA"/>
</dbReference>